<gene>
    <name evidence="2" type="ORF">GCK32_000290</name>
</gene>
<organism evidence="2 3">
    <name type="scientific">Trichostrongylus colubriformis</name>
    <name type="common">Black scour worm</name>
    <dbReference type="NCBI Taxonomy" id="6319"/>
    <lineage>
        <taxon>Eukaryota</taxon>
        <taxon>Metazoa</taxon>
        <taxon>Ecdysozoa</taxon>
        <taxon>Nematoda</taxon>
        <taxon>Chromadorea</taxon>
        <taxon>Rhabditida</taxon>
        <taxon>Rhabditina</taxon>
        <taxon>Rhabditomorpha</taxon>
        <taxon>Strongyloidea</taxon>
        <taxon>Trichostrongylidae</taxon>
        <taxon>Trichostrongylus</taxon>
    </lineage>
</organism>
<feature type="region of interest" description="Disordered" evidence="1">
    <location>
        <begin position="53"/>
        <end position="76"/>
    </location>
</feature>
<sequence>MVDIPPHSGIAPHRGFNHKAREVLIGGSDIHLNAMAKKSSSEFDLRRKLVVGLNSRSPPATPRSPRTPHSTCSSHDEPIFDAIGERPMVKRHKQLAQIGKTKSCGEIKHMERRLIRTYQEENIVKMPSIDSELTNLDLSSDRSLVEVEKIAKSHTYEVTEDQKKKNVTLWLDKHS</sequence>
<dbReference type="EMBL" id="WIXE01021108">
    <property type="protein sequence ID" value="KAK5968686.1"/>
    <property type="molecule type" value="Genomic_DNA"/>
</dbReference>
<reference evidence="2 3" key="1">
    <citation type="submission" date="2019-10" db="EMBL/GenBank/DDBJ databases">
        <title>Assembly and Annotation for the nematode Trichostrongylus colubriformis.</title>
        <authorList>
            <person name="Martin J."/>
        </authorList>
    </citation>
    <scope>NUCLEOTIDE SEQUENCE [LARGE SCALE GENOMIC DNA]</scope>
    <source>
        <strain evidence="2">G859</strain>
        <tissue evidence="2">Whole worm</tissue>
    </source>
</reference>
<keyword evidence="3" id="KW-1185">Reference proteome</keyword>
<comment type="caution">
    <text evidence="2">The sequence shown here is derived from an EMBL/GenBank/DDBJ whole genome shotgun (WGS) entry which is preliminary data.</text>
</comment>
<feature type="compositionally biased region" description="Low complexity" evidence="1">
    <location>
        <begin position="55"/>
        <end position="73"/>
    </location>
</feature>
<name>A0AAN8ID29_TRICO</name>
<dbReference type="Proteomes" id="UP001331761">
    <property type="component" value="Unassembled WGS sequence"/>
</dbReference>
<protein>
    <submittedName>
        <fullName evidence="2">Uncharacterized protein</fullName>
    </submittedName>
</protein>
<dbReference type="AlphaFoldDB" id="A0AAN8ID29"/>
<evidence type="ECO:0000313" key="2">
    <source>
        <dbReference type="EMBL" id="KAK5968686.1"/>
    </source>
</evidence>
<evidence type="ECO:0000256" key="1">
    <source>
        <dbReference type="SAM" id="MobiDB-lite"/>
    </source>
</evidence>
<proteinExistence type="predicted"/>
<evidence type="ECO:0000313" key="3">
    <source>
        <dbReference type="Proteomes" id="UP001331761"/>
    </source>
</evidence>
<accession>A0AAN8ID29</accession>